<dbReference type="AlphaFoldDB" id="A0A081BU11"/>
<gene>
    <name evidence="1" type="ORF">U27_02775</name>
</gene>
<organism evidence="1">
    <name type="scientific">Vecturithrix granuli</name>
    <dbReference type="NCBI Taxonomy" id="1499967"/>
    <lineage>
        <taxon>Bacteria</taxon>
        <taxon>Candidatus Moduliflexota</taxon>
        <taxon>Candidatus Vecturitrichia</taxon>
        <taxon>Candidatus Vecturitrichales</taxon>
        <taxon>Candidatus Vecturitrichaceae</taxon>
        <taxon>Candidatus Vecturithrix</taxon>
    </lineage>
</organism>
<sequence>MARAVCWTVSVCFRRREEKRGHQHQRSRFCMGKIMKTHVDALIQQIQHGSPDSRREAVRQLGNMETPADRGDVIQGLIQVLEDEDVAVREAAEEALTRLGGRDVIQSLILCLSSPSTTLLNAAIEILSRIGYAAIDPIRALLESKDHDIRKFGCDILGNLRHAEAVYDLIDLLNDPHVNVAIAAGEALGKIGNSDAVPYLIRALHHPDTWMKCIAAEALGKIGDQRAITPFIEMSAHEDPIVLYTVIKAMGNLRDERVLPYILSILQANPIFAPSAVQAIHTLATVKGDEIYDHVRAAGVEGAFMRLLQSENLDVLKSAINLVGHLHLTQAVQQLGRFLEHRDAQVVTEALHALLRMGEPGMAEIHKAMPTLYTLMNQMTDPGLQNALQHALSGVA</sequence>
<dbReference type="Pfam" id="PF13646">
    <property type="entry name" value="HEAT_2"/>
    <property type="match status" value="2"/>
</dbReference>
<dbReference type="InterPro" id="IPR016024">
    <property type="entry name" value="ARM-type_fold"/>
</dbReference>
<dbReference type="HOGENOM" id="CLU_808011_0_0_0"/>
<dbReference type="STRING" id="1499967.U27_02775"/>
<dbReference type="SMART" id="SM00567">
    <property type="entry name" value="EZ_HEAT"/>
    <property type="match status" value="6"/>
</dbReference>
<evidence type="ECO:0000313" key="2">
    <source>
        <dbReference type="Proteomes" id="UP000030661"/>
    </source>
</evidence>
<dbReference type="Gene3D" id="1.25.10.10">
    <property type="entry name" value="Leucine-rich Repeat Variant"/>
    <property type="match status" value="3"/>
</dbReference>
<reference evidence="1" key="1">
    <citation type="journal article" date="2015" name="PeerJ">
        <title>First genomic representation of candidate bacterial phylum KSB3 points to enhanced environmental sensing as a trigger of wastewater bulking.</title>
        <authorList>
            <person name="Sekiguchi Y."/>
            <person name="Ohashi A."/>
            <person name="Parks D.H."/>
            <person name="Yamauchi T."/>
            <person name="Tyson G.W."/>
            <person name="Hugenholtz P."/>
        </authorList>
    </citation>
    <scope>NUCLEOTIDE SEQUENCE [LARGE SCALE GENOMIC DNA]</scope>
</reference>
<dbReference type="GO" id="GO:0016491">
    <property type="term" value="F:oxidoreductase activity"/>
    <property type="evidence" value="ECO:0007669"/>
    <property type="project" value="TreeGrafter"/>
</dbReference>
<dbReference type="InterPro" id="IPR011989">
    <property type="entry name" value="ARM-like"/>
</dbReference>
<accession>A0A081BU11</accession>
<dbReference type="InterPro" id="IPR004155">
    <property type="entry name" value="PBS_lyase_HEAT"/>
</dbReference>
<dbReference type="eggNOG" id="COG1413">
    <property type="taxonomic scope" value="Bacteria"/>
</dbReference>
<name>A0A081BU11_VECG1</name>
<evidence type="ECO:0000313" key="1">
    <source>
        <dbReference type="EMBL" id="GAK55816.1"/>
    </source>
</evidence>
<dbReference type="PANTHER" id="PTHR12697:SF5">
    <property type="entry name" value="DEOXYHYPUSINE HYDROXYLASE"/>
    <property type="match status" value="1"/>
</dbReference>
<keyword evidence="2" id="KW-1185">Reference proteome</keyword>
<keyword evidence="1" id="KW-0456">Lyase</keyword>
<dbReference type="GO" id="GO:0016829">
    <property type="term" value="F:lyase activity"/>
    <property type="evidence" value="ECO:0007669"/>
    <property type="project" value="UniProtKB-KW"/>
</dbReference>
<protein>
    <submittedName>
        <fullName evidence="1">PBS lyase HEAT domain protein repeat-containing protein</fullName>
    </submittedName>
</protein>
<dbReference type="SUPFAM" id="SSF48371">
    <property type="entry name" value="ARM repeat"/>
    <property type="match status" value="2"/>
</dbReference>
<dbReference type="Proteomes" id="UP000030661">
    <property type="component" value="Unassembled WGS sequence"/>
</dbReference>
<proteinExistence type="predicted"/>
<dbReference type="PANTHER" id="PTHR12697">
    <property type="entry name" value="PBS LYASE HEAT-LIKE PROTEIN"/>
    <property type="match status" value="1"/>
</dbReference>
<dbReference type="EMBL" id="DF820464">
    <property type="protein sequence ID" value="GAK55816.1"/>
    <property type="molecule type" value="Genomic_DNA"/>
</dbReference>